<name>A0ABM1BTY2_LIMPO</name>
<gene>
    <name evidence="11" type="primary">LOC106472480</name>
</gene>
<dbReference type="InterPro" id="IPR001841">
    <property type="entry name" value="Znf_RING"/>
</dbReference>
<dbReference type="PROSITE" id="PS50103">
    <property type="entry name" value="ZF_C3H1"/>
    <property type="match status" value="1"/>
</dbReference>
<dbReference type="PANTHER" id="PTHR11224">
    <property type="entry name" value="MAKORIN-RELATED"/>
    <property type="match status" value="1"/>
</dbReference>
<evidence type="ECO:0000259" key="9">
    <source>
        <dbReference type="PROSITE" id="PS50103"/>
    </source>
</evidence>
<evidence type="ECO:0000256" key="7">
    <source>
        <dbReference type="PROSITE-ProRule" id="PRU00723"/>
    </source>
</evidence>
<keyword evidence="3" id="KW-0808">Transferase</keyword>
<dbReference type="InterPro" id="IPR017907">
    <property type="entry name" value="Znf_RING_CS"/>
</dbReference>
<evidence type="ECO:0000256" key="4">
    <source>
        <dbReference type="ARBA" id="ARBA00022723"/>
    </source>
</evidence>
<feature type="zinc finger region" description="C3H1-type" evidence="7">
    <location>
        <begin position="98"/>
        <end position="127"/>
    </location>
</feature>
<evidence type="ECO:0000313" key="11">
    <source>
        <dbReference type="RefSeq" id="XP_013788589.1"/>
    </source>
</evidence>
<evidence type="ECO:0000259" key="8">
    <source>
        <dbReference type="PROSITE" id="PS50089"/>
    </source>
</evidence>
<dbReference type="InterPro" id="IPR018957">
    <property type="entry name" value="Znf_C3HC4_RING-type"/>
</dbReference>
<sequence>MELSFAVQRSIEKCCGICMDTIMEKEPPNERRFGILEKCNHIFCLSCIRKWRSTKQFSSKIIRACPECRVPSDFVTPSQYWVESEEEKKKIIDDYKKALSIKPCKYFKQGQGVCPFAGACFYLHAYPDGRKADLPPPRPRHQRNRDRDLESIDRMLLWDFFDLHDDQILFHLDLEDVLDLFTDSDDDSEYSDLDE</sequence>
<dbReference type="InterPro" id="IPR045072">
    <property type="entry name" value="MKRN-like"/>
</dbReference>
<feature type="domain" description="C3H1-type" evidence="9">
    <location>
        <begin position="98"/>
        <end position="127"/>
    </location>
</feature>
<evidence type="ECO:0000256" key="1">
    <source>
        <dbReference type="ARBA" id="ARBA00000900"/>
    </source>
</evidence>
<keyword evidence="10" id="KW-1185">Reference proteome</keyword>
<reference evidence="11" key="1">
    <citation type="submission" date="2025-08" db="UniProtKB">
        <authorList>
            <consortium name="RefSeq"/>
        </authorList>
    </citation>
    <scope>IDENTIFICATION</scope>
    <source>
        <tissue evidence="11">Muscle</tissue>
    </source>
</reference>
<dbReference type="Gene3D" id="3.30.40.10">
    <property type="entry name" value="Zinc/RING finger domain, C3HC4 (zinc finger)"/>
    <property type="match status" value="1"/>
</dbReference>
<dbReference type="GeneID" id="106472480"/>
<dbReference type="SMART" id="SM00184">
    <property type="entry name" value="RING"/>
    <property type="match status" value="1"/>
</dbReference>
<evidence type="ECO:0000256" key="5">
    <source>
        <dbReference type="ARBA" id="ARBA00022771"/>
    </source>
</evidence>
<feature type="domain" description="RING-type" evidence="8">
    <location>
        <begin position="15"/>
        <end position="69"/>
    </location>
</feature>
<dbReference type="Proteomes" id="UP000694941">
    <property type="component" value="Unplaced"/>
</dbReference>
<dbReference type="SUPFAM" id="SSF57850">
    <property type="entry name" value="RING/U-box"/>
    <property type="match status" value="1"/>
</dbReference>
<evidence type="ECO:0000256" key="2">
    <source>
        <dbReference type="ARBA" id="ARBA00012483"/>
    </source>
</evidence>
<dbReference type="PROSITE" id="PS00518">
    <property type="entry name" value="ZF_RING_1"/>
    <property type="match status" value="1"/>
</dbReference>
<dbReference type="EC" id="2.3.2.27" evidence="2"/>
<comment type="catalytic activity">
    <reaction evidence="1">
        <text>S-ubiquitinyl-[E2 ubiquitin-conjugating enzyme]-L-cysteine + [acceptor protein]-L-lysine = [E2 ubiquitin-conjugating enzyme]-L-cysteine + N(6)-ubiquitinyl-[acceptor protein]-L-lysine.</text>
        <dbReference type="EC" id="2.3.2.27"/>
    </reaction>
</comment>
<keyword evidence="6 7" id="KW-0862">Zinc</keyword>
<dbReference type="PANTHER" id="PTHR11224:SF10">
    <property type="entry name" value="IP09428P-RELATED"/>
    <property type="match status" value="1"/>
</dbReference>
<evidence type="ECO:0000256" key="6">
    <source>
        <dbReference type="ARBA" id="ARBA00022833"/>
    </source>
</evidence>
<accession>A0ABM1BTY2</accession>
<dbReference type="RefSeq" id="XP_013788589.1">
    <property type="nucleotide sequence ID" value="XM_013933135.2"/>
</dbReference>
<keyword evidence="4 7" id="KW-0479">Metal-binding</keyword>
<dbReference type="Pfam" id="PF00097">
    <property type="entry name" value="zf-C3HC4"/>
    <property type="match status" value="1"/>
</dbReference>
<protein>
    <recommendedName>
        <fullName evidence="2">RING-type E3 ubiquitin transferase</fullName>
        <ecNumber evidence="2">2.3.2.27</ecNumber>
    </recommendedName>
</protein>
<dbReference type="PROSITE" id="PS50089">
    <property type="entry name" value="ZF_RING_2"/>
    <property type="match status" value="1"/>
</dbReference>
<organism evidence="10 11">
    <name type="scientific">Limulus polyphemus</name>
    <name type="common">Atlantic horseshoe crab</name>
    <dbReference type="NCBI Taxonomy" id="6850"/>
    <lineage>
        <taxon>Eukaryota</taxon>
        <taxon>Metazoa</taxon>
        <taxon>Ecdysozoa</taxon>
        <taxon>Arthropoda</taxon>
        <taxon>Chelicerata</taxon>
        <taxon>Merostomata</taxon>
        <taxon>Xiphosura</taxon>
        <taxon>Limulidae</taxon>
        <taxon>Limulus</taxon>
    </lineage>
</organism>
<evidence type="ECO:0000256" key="3">
    <source>
        <dbReference type="ARBA" id="ARBA00022679"/>
    </source>
</evidence>
<dbReference type="InterPro" id="IPR000571">
    <property type="entry name" value="Znf_CCCH"/>
</dbReference>
<dbReference type="InterPro" id="IPR013083">
    <property type="entry name" value="Znf_RING/FYVE/PHD"/>
</dbReference>
<evidence type="ECO:0000313" key="10">
    <source>
        <dbReference type="Proteomes" id="UP000694941"/>
    </source>
</evidence>
<keyword evidence="5 7" id="KW-0863">Zinc-finger</keyword>
<proteinExistence type="predicted"/>